<accession>A0ABZ0SF88</accession>
<gene>
    <name evidence="1" type="ORF">Thiowin_04440</name>
</gene>
<dbReference type="Proteomes" id="UP001432180">
    <property type="component" value="Chromosome"/>
</dbReference>
<organism evidence="1 2">
    <name type="scientific">Thiorhodovibrio winogradskyi</name>
    <dbReference type="NCBI Taxonomy" id="77007"/>
    <lineage>
        <taxon>Bacteria</taxon>
        <taxon>Pseudomonadati</taxon>
        <taxon>Pseudomonadota</taxon>
        <taxon>Gammaproteobacteria</taxon>
        <taxon>Chromatiales</taxon>
        <taxon>Chromatiaceae</taxon>
        <taxon>Thiorhodovibrio</taxon>
    </lineage>
</organism>
<dbReference type="EMBL" id="CP121472">
    <property type="protein sequence ID" value="WPL19323.1"/>
    <property type="molecule type" value="Genomic_DNA"/>
</dbReference>
<keyword evidence="2" id="KW-1185">Reference proteome</keyword>
<proteinExistence type="predicted"/>
<protein>
    <submittedName>
        <fullName evidence="1">Uncharacterized protein</fullName>
    </submittedName>
</protein>
<sequence length="46" mass="5235">MGELFLAEYRPAEHRVVRLPFRNGQLAPILAQQTLTIHSHHSPQSS</sequence>
<evidence type="ECO:0000313" key="1">
    <source>
        <dbReference type="EMBL" id="WPL19323.1"/>
    </source>
</evidence>
<evidence type="ECO:0000313" key="2">
    <source>
        <dbReference type="Proteomes" id="UP001432180"/>
    </source>
</evidence>
<reference evidence="1 2" key="1">
    <citation type="journal article" date="2023" name="Microorganisms">
        <title>Thiorhodovibrio frisius and Trv. litoralis spp. nov., Two Novel Members from a Clade of Fastidious Purple Sulfur Bacteria That Exhibit Unique Red-Shifted Light-Harvesting Capabilities.</title>
        <authorList>
            <person name="Methner A."/>
            <person name="Kuzyk S.B."/>
            <person name="Petersen J."/>
            <person name="Bauer S."/>
            <person name="Brinkmann H."/>
            <person name="Sichau K."/>
            <person name="Wanner G."/>
            <person name="Wolf J."/>
            <person name="Neumann-Schaal M."/>
            <person name="Henke P."/>
            <person name="Tank M."/>
            <person name="Sproer C."/>
            <person name="Bunk B."/>
            <person name="Overmann J."/>
        </authorList>
    </citation>
    <scope>NUCLEOTIDE SEQUENCE [LARGE SCALE GENOMIC DNA]</scope>
    <source>
        <strain evidence="1 2">DSM 6702</strain>
    </source>
</reference>
<name>A0ABZ0SF88_9GAMM</name>